<feature type="domain" description="DUF6444" evidence="4">
    <location>
        <begin position="10"/>
        <end position="83"/>
    </location>
</feature>
<feature type="domain" description="Transposase IS66 zinc-finger binding" evidence="3">
    <location>
        <begin position="96"/>
        <end position="141"/>
    </location>
</feature>
<dbReference type="InterPro" id="IPR045618">
    <property type="entry name" value="DUF6444"/>
</dbReference>
<reference evidence="5 6" key="1">
    <citation type="submission" date="2018-01" db="EMBL/GenBank/DDBJ databases">
        <title>G. obscuriglobus.</title>
        <authorList>
            <person name="Franke J."/>
            <person name="Blomberg W."/>
            <person name="Selmecki A."/>
        </authorList>
    </citation>
    <scope>NUCLEOTIDE SEQUENCE [LARGE SCALE GENOMIC DNA]</scope>
    <source>
        <strain evidence="5 6">DSM 5831</strain>
    </source>
</reference>
<name>A0A2Z3H2V1_9BACT</name>
<dbReference type="PANTHER" id="PTHR33678">
    <property type="entry name" value="BLL1576 PROTEIN"/>
    <property type="match status" value="1"/>
</dbReference>
<dbReference type="EMBL" id="CP025958">
    <property type="protein sequence ID" value="AWM38642.1"/>
    <property type="molecule type" value="Genomic_DNA"/>
</dbReference>
<dbReference type="Proteomes" id="UP000245802">
    <property type="component" value="Chromosome"/>
</dbReference>
<keyword evidence="6" id="KW-1185">Reference proteome</keyword>
<dbReference type="RefSeq" id="WP_010041440.1">
    <property type="nucleotide sequence ID" value="NZ_CP025958.1"/>
</dbReference>
<dbReference type="AlphaFoldDB" id="A0A2Z3H2V1"/>
<dbReference type="Pfam" id="PF20042">
    <property type="entry name" value="DUF6444"/>
    <property type="match status" value="1"/>
</dbReference>
<evidence type="ECO:0000313" key="5">
    <source>
        <dbReference type="EMBL" id="AWM38642.1"/>
    </source>
</evidence>
<evidence type="ECO:0000259" key="3">
    <source>
        <dbReference type="Pfam" id="PF13005"/>
    </source>
</evidence>
<dbReference type="NCBIfam" id="NF033517">
    <property type="entry name" value="transpos_IS66"/>
    <property type="match status" value="1"/>
</dbReference>
<evidence type="ECO:0000259" key="4">
    <source>
        <dbReference type="Pfam" id="PF20042"/>
    </source>
</evidence>
<proteinExistence type="predicted"/>
<protein>
    <submittedName>
        <fullName evidence="5">IS66 family transposase ISGob2</fullName>
    </submittedName>
</protein>
<dbReference type="Pfam" id="PF13005">
    <property type="entry name" value="zf-IS66"/>
    <property type="match status" value="1"/>
</dbReference>
<dbReference type="OrthoDB" id="8241751at2"/>
<feature type="domain" description="Transposase IS66 central" evidence="2">
    <location>
        <begin position="156"/>
        <end position="420"/>
    </location>
</feature>
<dbReference type="InterPro" id="IPR024474">
    <property type="entry name" value="Znf_dom_IS66"/>
</dbReference>
<organism evidence="5 6">
    <name type="scientific">Gemmata obscuriglobus</name>
    <dbReference type="NCBI Taxonomy" id="114"/>
    <lineage>
        <taxon>Bacteria</taxon>
        <taxon>Pseudomonadati</taxon>
        <taxon>Planctomycetota</taxon>
        <taxon>Planctomycetia</taxon>
        <taxon>Gemmatales</taxon>
        <taxon>Gemmataceae</taxon>
        <taxon>Gemmata</taxon>
    </lineage>
</organism>
<accession>A0A2Z3H2V1</accession>
<evidence type="ECO:0000259" key="2">
    <source>
        <dbReference type="Pfam" id="PF03050"/>
    </source>
</evidence>
<dbReference type="PANTHER" id="PTHR33678:SF2">
    <property type="match status" value="1"/>
</dbReference>
<feature type="region of interest" description="Disordered" evidence="1">
    <location>
        <begin position="456"/>
        <end position="481"/>
    </location>
</feature>
<dbReference type="InterPro" id="IPR004291">
    <property type="entry name" value="Transposase_IS66_central"/>
</dbReference>
<feature type="region of interest" description="Disordered" evidence="1">
    <location>
        <begin position="40"/>
        <end position="90"/>
    </location>
</feature>
<evidence type="ECO:0000256" key="1">
    <source>
        <dbReference type="SAM" id="MobiDB-lite"/>
    </source>
</evidence>
<dbReference type="InterPro" id="IPR052344">
    <property type="entry name" value="Transposase-related"/>
</dbReference>
<dbReference type="Pfam" id="PF03050">
    <property type="entry name" value="DDE_Tnp_IS66"/>
    <property type="match status" value="1"/>
</dbReference>
<sequence length="481" mass="51512">MGATPPIPEELWNQLPAAAQAAVSAVIAALEARVAALEARLNQSPSNSSKPPSSDGPQVKPAPPRKGTGKARGGQPGHPKRTRPDLPPDTVLELRPEVCAGCSGALAGTDPEPIRHQVLELPAVRPQVTEYRRHRLTCPRCARVTCPPLPPGVRGGYGPRTQAACAVLTGAYRLGKRGVARVLRDLFGVPISPGAVCHLQDRTAGAREPVTTAVHAHLTGRSANVDETGWREGRSRAWLWVAVADRLTGFVIRRSRARKVLGELIPGTPGVLTTDRYSVYDHLSPDRRQVCWAHLRRDFQAMIDRGNDGSPIGTALLASADALLGAWPRVRDGTLSRARFVSHHLGGVRAAVYAQLGRGRTCGCAITAGVCRELLRFGGALYTFARVDGVEPTNNAAERALRHAVCWRKTSYGTDSERGSRFVERVLTVVASCQQQGRNVLTFLTDAIQAARNGTPVPSLLPGTHRHPVNGYAGSGAAHEQ</sequence>
<dbReference type="KEGG" id="gog:C1280_17720"/>
<gene>
    <name evidence="5" type="ORF">C1280_17720</name>
</gene>
<evidence type="ECO:0000313" key="6">
    <source>
        <dbReference type="Proteomes" id="UP000245802"/>
    </source>
</evidence>
<feature type="compositionally biased region" description="Low complexity" evidence="1">
    <location>
        <begin position="40"/>
        <end position="53"/>
    </location>
</feature>